<sequence>MNPEKLAKLQKAAESGRDTMRRKKKVLRKDGVVDEQKVKNCLKKLSVSTVGSIDEVNMIKKDGSVLHFVNPKVQASVPSNLFSVIGTVQNKSITELLPDILSQLGPESLTYLKELANSATIMSKASEDEVPELIADFEKASMKETKGGK</sequence>
<organism evidence="5 6">
    <name type="scientific">Steinernema glaseri</name>
    <dbReference type="NCBI Taxonomy" id="37863"/>
    <lineage>
        <taxon>Eukaryota</taxon>
        <taxon>Metazoa</taxon>
        <taxon>Ecdysozoa</taxon>
        <taxon>Nematoda</taxon>
        <taxon>Chromadorea</taxon>
        <taxon>Rhabditida</taxon>
        <taxon>Tylenchina</taxon>
        <taxon>Panagrolaimomorpha</taxon>
        <taxon>Strongyloidoidea</taxon>
        <taxon>Steinernematidae</taxon>
        <taxon>Steinernema</taxon>
    </lineage>
</organism>
<keyword evidence="5" id="KW-1185">Reference proteome</keyword>
<dbReference type="PANTHER" id="PTHR10351">
    <property type="entry name" value="TRANSCRIPTION FACTOR BTF3 FAMILY MEMBER"/>
    <property type="match status" value="1"/>
</dbReference>
<feature type="domain" description="NAC-A/B" evidence="4">
    <location>
        <begin position="32"/>
        <end position="97"/>
    </location>
</feature>
<evidence type="ECO:0000256" key="3">
    <source>
        <dbReference type="SAM" id="MobiDB-lite"/>
    </source>
</evidence>
<name>A0A1I7ZXZ0_9BILA</name>
<dbReference type="AlphaFoldDB" id="A0A1I7ZXZ0"/>
<dbReference type="Gene3D" id="2.20.70.30">
    <property type="entry name" value="Nascent polypeptide-associated complex domain"/>
    <property type="match status" value="1"/>
</dbReference>
<dbReference type="InterPro" id="IPR039370">
    <property type="entry name" value="BTF3"/>
</dbReference>
<dbReference type="InterPro" id="IPR002715">
    <property type="entry name" value="Nas_poly-pep-assoc_cplx_dom"/>
</dbReference>
<accession>A0A1I7ZXZ0</accession>
<dbReference type="WBParaSite" id="L893_g30899.t1">
    <property type="protein sequence ID" value="L893_g30899.t1"/>
    <property type="gene ID" value="L893_g30899"/>
</dbReference>
<proteinExistence type="inferred from homology"/>
<dbReference type="CDD" id="cd22055">
    <property type="entry name" value="NAC_BTF3"/>
    <property type="match status" value="1"/>
</dbReference>
<evidence type="ECO:0000313" key="6">
    <source>
        <dbReference type="WBParaSite" id="L893_g30899.t1"/>
    </source>
</evidence>
<evidence type="ECO:0000256" key="1">
    <source>
        <dbReference type="ARBA" id="ARBA00005296"/>
    </source>
</evidence>
<evidence type="ECO:0000259" key="4">
    <source>
        <dbReference type="PROSITE" id="PS51151"/>
    </source>
</evidence>
<dbReference type="Pfam" id="PF01849">
    <property type="entry name" value="NAC"/>
    <property type="match status" value="1"/>
</dbReference>
<comment type="similarity">
    <text evidence="1 2">Belongs to the NAC-beta family.</text>
</comment>
<dbReference type="SMART" id="SM01407">
    <property type="entry name" value="NAC"/>
    <property type="match status" value="1"/>
</dbReference>
<reference evidence="6" key="1">
    <citation type="submission" date="2016-11" db="UniProtKB">
        <authorList>
            <consortium name="WormBaseParasite"/>
        </authorList>
    </citation>
    <scope>IDENTIFICATION</scope>
</reference>
<dbReference type="PROSITE" id="PS51151">
    <property type="entry name" value="NAC_AB"/>
    <property type="match status" value="1"/>
</dbReference>
<evidence type="ECO:0000256" key="2">
    <source>
        <dbReference type="RuleBase" id="RU361272"/>
    </source>
</evidence>
<dbReference type="FunFam" id="2.20.70.30:FF:000001">
    <property type="entry name" value="Transcription factor BTF3 homolog"/>
    <property type="match status" value="1"/>
</dbReference>
<dbReference type="InterPro" id="IPR038187">
    <property type="entry name" value="NAC_A/B_dom_sf"/>
</dbReference>
<feature type="region of interest" description="Disordered" evidence="3">
    <location>
        <begin position="1"/>
        <end position="28"/>
    </location>
</feature>
<evidence type="ECO:0000313" key="5">
    <source>
        <dbReference type="Proteomes" id="UP000095287"/>
    </source>
</evidence>
<dbReference type="Proteomes" id="UP000095287">
    <property type="component" value="Unplaced"/>
</dbReference>
<protein>
    <recommendedName>
        <fullName evidence="2">Transcription factor BTF3</fullName>
    </recommendedName>
</protein>